<dbReference type="AlphaFoldDB" id="A0A1I7YPJ7"/>
<feature type="compositionally biased region" description="Basic residues" evidence="1">
    <location>
        <begin position="112"/>
        <end position="125"/>
    </location>
</feature>
<dbReference type="WBParaSite" id="L893_g18184.t1">
    <property type="protein sequence ID" value="L893_g18184.t1"/>
    <property type="gene ID" value="L893_g18184"/>
</dbReference>
<keyword evidence="2" id="KW-1185">Reference proteome</keyword>
<sequence>MVFSVQEPTFDQRLIHGGSKHLTVRSDLRKKLGKRIYSYQHNFPPSYPLSLPCFSHADPSGTLCKIVYRRSSHNYKRCPFRSLFIRTLSTQNTRTLPSCEQRGHVSPGVVLRKKGKQTRSQHKNHHESMTPKGDGGTDSGGTDGGSTFYTLSFATIFGIVFPASLGASAKESEGPEFRCGMHTISEQLAECS</sequence>
<proteinExistence type="predicted"/>
<evidence type="ECO:0000313" key="3">
    <source>
        <dbReference type="WBParaSite" id="L893_g18184.t1"/>
    </source>
</evidence>
<feature type="region of interest" description="Disordered" evidence="1">
    <location>
        <begin position="112"/>
        <end position="141"/>
    </location>
</feature>
<accession>A0A1I7YPJ7</accession>
<evidence type="ECO:0000256" key="1">
    <source>
        <dbReference type="SAM" id="MobiDB-lite"/>
    </source>
</evidence>
<protein>
    <submittedName>
        <fullName evidence="3">Uncharacterized protein</fullName>
    </submittedName>
</protein>
<name>A0A1I7YPJ7_9BILA</name>
<organism evidence="2 3">
    <name type="scientific">Steinernema glaseri</name>
    <dbReference type="NCBI Taxonomy" id="37863"/>
    <lineage>
        <taxon>Eukaryota</taxon>
        <taxon>Metazoa</taxon>
        <taxon>Ecdysozoa</taxon>
        <taxon>Nematoda</taxon>
        <taxon>Chromadorea</taxon>
        <taxon>Rhabditida</taxon>
        <taxon>Tylenchina</taxon>
        <taxon>Panagrolaimomorpha</taxon>
        <taxon>Strongyloidoidea</taxon>
        <taxon>Steinernematidae</taxon>
        <taxon>Steinernema</taxon>
    </lineage>
</organism>
<dbReference type="Proteomes" id="UP000095287">
    <property type="component" value="Unplaced"/>
</dbReference>
<evidence type="ECO:0000313" key="2">
    <source>
        <dbReference type="Proteomes" id="UP000095287"/>
    </source>
</evidence>
<reference evidence="3" key="1">
    <citation type="submission" date="2016-11" db="UniProtKB">
        <authorList>
            <consortium name="WormBaseParasite"/>
        </authorList>
    </citation>
    <scope>IDENTIFICATION</scope>
</reference>